<keyword evidence="2" id="KW-1185">Reference proteome</keyword>
<dbReference type="Proteomes" id="UP000190637">
    <property type="component" value="Unassembled WGS sequence"/>
</dbReference>
<dbReference type="EMBL" id="FUWS01000007">
    <property type="protein sequence ID" value="SKA18639.1"/>
    <property type="molecule type" value="Genomic_DNA"/>
</dbReference>
<dbReference type="RefSeq" id="WP_078762224.1">
    <property type="nucleotide sequence ID" value="NZ_FUWS01000007.1"/>
</dbReference>
<dbReference type="OrthoDB" id="3531920at2"/>
<dbReference type="InterPro" id="IPR046080">
    <property type="entry name" value="DUF6098"/>
</dbReference>
<sequence length="153" mass="17438">MERDRERAYEDLPVVEGLDELTSLVERDHGLYLRYSQGPQRDGEGPSKDYESGLELPGLSVTVLSAEDWWERPLADWVARQVCKYVDLAEQGESRRAWVLRGRVVGHGPDHEPLLVDVTPVAWVGDEAVRQARARYEERFDVGRDSTGRSDDD</sequence>
<dbReference type="AlphaFoldDB" id="A0A1T4RRL3"/>
<protein>
    <submittedName>
        <fullName evidence="1">Uncharacterized protein</fullName>
    </submittedName>
</protein>
<gene>
    <name evidence="1" type="ORF">SAMN02745673_02923</name>
</gene>
<name>A0A1T4RRL3_9ACTN</name>
<evidence type="ECO:0000313" key="2">
    <source>
        <dbReference type="Proteomes" id="UP000190637"/>
    </source>
</evidence>
<reference evidence="1 2" key="1">
    <citation type="submission" date="2017-02" db="EMBL/GenBank/DDBJ databases">
        <authorList>
            <person name="Peterson S.W."/>
        </authorList>
    </citation>
    <scope>NUCLEOTIDE SEQUENCE [LARGE SCALE GENOMIC DNA]</scope>
    <source>
        <strain evidence="1 2">DSM 45154</strain>
    </source>
</reference>
<dbReference type="Pfam" id="PF19593">
    <property type="entry name" value="DUF6098"/>
    <property type="match status" value="1"/>
</dbReference>
<proteinExistence type="predicted"/>
<evidence type="ECO:0000313" key="1">
    <source>
        <dbReference type="EMBL" id="SKA18639.1"/>
    </source>
</evidence>
<organism evidence="1 2">
    <name type="scientific">Marinactinospora thermotolerans DSM 45154</name>
    <dbReference type="NCBI Taxonomy" id="1122192"/>
    <lineage>
        <taxon>Bacteria</taxon>
        <taxon>Bacillati</taxon>
        <taxon>Actinomycetota</taxon>
        <taxon>Actinomycetes</taxon>
        <taxon>Streptosporangiales</taxon>
        <taxon>Nocardiopsidaceae</taxon>
        <taxon>Marinactinospora</taxon>
    </lineage>
</organism>
<accession>A0A1T4RRL3</accession>